<evidence type="ECO:0000313" key="1">
    <source>
        <dbReference type="EMBL" id="JAB54892.1"/>
    </source>
</evidence>
<dbReference type="PANTHER" id="PTHR33395">
    <property type="entry name" value="TRANSCRIPTASE, PUTATIVE-RELATED-RELATED"/>
    <property type="match status" value="1"/>
</dbReference>
<dbReference type="AlphaFoldDB" id="U5ENN7"/>
<organism evidence="1">
    <name type="scientific">Corethrella appendiculata</name>
    <dbReference type="NCBI Taxonomy" id="1370023"/>
    <lineage>
        <taxon>Eukaryota</taxon>
        <taxon>Metazoa</taxon>
        <taxon>Ecdysozoa</taxon>
        <taxon>Arthropoda</taxon>
        <taxon>Hexapoda</taxon>
        <taxon>Insecta</taxon>
        <taxon>Pterygota</taxon>
        <taxon>Neoptera</taxon>
        <taxon>Endopterygota</taxon>
        <taxon>Diptera</taxon>
        <taxon>Nematocera</taxon>
        <taxon>Culicoidea</taxon>
        <taxon>Chaoboridae</taxon>
        <taxon>Corethrella</taxon>
    </lineage>
</organism>
<dbReference type="InterPro" id="IPR036691">
    <property type="entry name" value="Endo/exonu/phosph_ase_sf"/>
</dbReference>
<accession>U5ENN7</accession>
<reference evidence="1" key="1">
    <citation type="journal article" date="2014" name="Insect Biochem. Mol. Biol.">
        <title>An insight into the sialome of the frog biting fly, Corethrella appendiculata.</title>
        <authorList>
            <person name="Ribeiro J.M.C."/>
            <person name="Chagas A.C."/>
            <person name="Pham V.M."/>
            <person name="Lounibos L.P."/>
            <person name="Calvo E."/>
        </authorList>
    </citation>
    <scope>NUCLEOTIDE SEQUENCE</scope>
    <source>
        <tissue evidence="1">Salivary glands</tissue>
    </source>
</reference>
<dbReference type="GO" id="GO:0003824">
    <property type="term" value="F:catalytic activity"/>
    <property type="evidence" value="ECO:0007669"/>
    <property type="project" value="InterPro"/>
</dbReference>
<dbReference type="EMBL" id="GANO01004979">
    <property type="protein sequence ID" value="JAB54892.1"/>
    <property type="molecule type" value="mRNA"/>
</dbReference>
<protein>
    <submittedName>
        <fullName evidence="1">Putative transposase</fullName>
    </submittedName>
</protein>
<dbReference type="SUPFAM" id="SSF56219">
    <property type="entry name" value="DNase I-like"/>
    <property type="match status" value="1"/>
</dbReference>
<dbReference type="Gene3D" id="3.60.10.10">
    <property type="entry name" value="Endonuclease/exonuclease/phosphatase"/>
    <property type="match status" value="1"/>
</dbReference>
<proteinExistence type="evidence at transcript level"/>
<dbReference type="GO" id="GO:0061343">
    <property type="term" value="P:cell adhesion involved in heart morphogenesis"/>
    <property type="evidence" value="ECO:0007669"/>
    <property type="project" value="TreeGrafter"/>
</dbReference>
<name>U5ENN7_9DIPT</name>
<dbReference type="GO" id="GO:0031012">
    <property type="term" value="C:extracellular matrix"/>
    <property type="evidence" value="ECO:0007669"/>
    <property type="project" value="TreeGrafter"/>
</dbReference>
<sequence length="519" mass="60464">MYLNIAGLTTHIDELKIILEDCKPKLVFLTETHITADIDTDELHIDGYNIINCLSHSRHTGGILIYVQQNIRCKILTNVQYNNDWFLAISVIKGDLKGNYCAIYHSPNSSDREFCDYFEENILENFIDNEKLNIILGDFNINWKCERDSQELKRITNAYALKQCIHDNTRTTKYTSTLIDMVFSNFENISAIIDPDNKISDHETIKITICDNNCDKNCDMNILKIKCWKNYSRNALKNLLRNEINNLTENNINDMAESLILIIKKCVNKLVYVKFVKVQIDRKWYSVDLKICKEKRDKSYKKAKESNEFNDWEHYKIVRNEYSNLLKRKKSDFIKNEIRDNQNDGKKLWKILKRMLKPGVNKSSNTKFENEKCDNINCDNNSCDNNNCNNNNCDNNNCDKRKTAKKFNKYFIESVKKINESIDNVDLQLPDPFSDQNQKPYLGEFILIDIEKLKNIVNNLKNTSGVDEVSAQVLKDSFDIIGEKLLHIINVSLRTGIVPTNWKTYGDSNTKSSQHTKCI</sequence>
<dbReference type="PANTHER" id="PTHR33395:SF22">
    <property type="entry name" value="REVERSE TRANSCRIPTASE DOMAIN-CONTAINING PROTEIN"/>
    <property type="match status" value="1"/>
</dbReference>
<dbReference type="GO" id="GO:0007508">
    <property type="term" value="P:larval heart development"/>
    <property type="evidence" value="ECO:0007669"/>
    <property type="project" value="TreeGrafter"/>
</dbReference>